<organism evidence="2 3">
    <name type="scientific">Bacteroides stercoris</name>
    <dbReference type="NCBI Taxonomy" id="46506"/>
    <lineage>
        <taxon>Bacteria</taxon>
        <taxon>Pseudomonadati</taxon>
        <taxon>Bacteroidota</taxon>
        <taxon>Bacteroidia</taxon>
        <taxon>Bacteroidales</taxon>
        <taxon>Bacteroidaceae</taxon>
        <taxon>Bacteroides</taxon>
    </lineage>
</organism>
<dbReference type="Proteomes" id="UP000283310">
    <property type="component" value="Unassembled WGS sequence"/>
</dbReference>
<dbReference type="EMBL" id="QRTW01000009">
    <property type="protein sequence ID" value="RGR14585.1"/>
    <property type="molecule type" value="Genomic_DNA"/>
</dbReference>
<evidence type="ECO:0000313" key="2">
    <source>
        <dbReference type="EMBL" id="RGR14585.1"/>
    </source>
</evidence>
<comment type="caution">
    <text evidence="2">The sequence shown here is derived from an EMBL/GenBank/DDBJ whole genome shotgun (WGS) entry which is preliminary data.</text>
</comment>
<evidence type="ECO:0000256" key="1">
    <source>
        <dbReference type="SAM" id="SignalP"/>
    </source>
</evidence>
<dbReference type="SUPFAM" id="SSF56935">
    <property type="entry name" value="Porins"/>
    <property type="match status" value="1"/>
</dbReference>
<protein>
    <submittedName>
        <fullName evidence="2">TonB-dependent receptor</fullName>
    </submittedName>
</protein>
<evidence type="ECO:0000313" key="3">
    <source>
        <dbReference type="Proteomes" id="UP000283310"/>
    </source>
</evidence>
<dbReference type="Gene3D" id="2.40.160.60">
    <property type="entry name" value="Outer membrane protein transport protein (OMPP1/FadL/TodX)"/>
    <property type="match status" value="1"/>
</dbReference>
<keyword evidence="1" id="KW-0732">Signal</keyword>
<dbReference type="RefSeq" id="WP_117903470.1">
    <property type="nucleotide sequence ID" value="NZ_JADNPL010000002.1"/>
</dbReference>
<gene>
    <name evidence="2" type="ORF">DWY65_07205</name>
</gene>
<dbReference type="AlphaFoldDB" id="A0A412DPZ5"/>
<reference evidence="2 3" key="1">
    <citation type="submission" date="2018-08" db="EMBL/GenBank/DDBJ databases">
        <title>A genome reference for cultivated species of the human gut microbiota.</title>
        <authorList>
            <person name="Zou Y."/>
            <person name="Xue W."/>
            <person name="Luo G."/>
        </authorList>
    </citation>
    <scope>NUCLEOTIDE SEQUENCE [LARGE SCALE GENOMIC DNA]</scope>
    <source>
        <strain evidence="2 3">AF26-20BH</strain>
    </source>
</reference>
<sequence>MKKIITLAVLGMLGAVPVSAQTVYDAANIANKDLNGTARFVSMGGAMGALGGDISTIATNPAGIGIYRSNDAMLSFSLSSYGTESNYMGSKMNADKMKTSFDNAGFVISSKIGNATALRYVNFGFNYHKAKSFYKNMSMGGNLGDYTQTDYMAAQAGGIKDWSGNIYTDPEVGWLSALGYDSYLITDFIAHNGQGDVPSGYVPYMENGTQVKNLDGDLMYITPGEYGGMFLGGNGNFRSEERGGIEQYDFNISFNINDRVYLGVTVGAYAIDYNKYTFYSEDYLDNAGNSIGQNYNLQSWNKIHGSGFDVKFGAIVRPFEYSPLRIGLAIHTPTYYNLDYKTNARLESNVLNDLDIANESGIGSGVIGQYTVDTYDIMNGDMVRQFQLQTPWTYNVSLGYTVGSSLALGAEYEYQDYSSMKFKDQEGYSDTFGYENSTTSMLKGVSTIRLGAEYKVIPQFALRAGYNYTSAIFNSDAYKDLPYNSIQTDTDFANTKALSNYTVGLGYRGSMFYADLAYKFSSYKEDFYPFINAYEDGGQLVIGSPEATKVKNTRSQVLLTLGLRF</sequence>
<feature type="chain" id="PRO_5019585487" evidence="1">
    <location>
        <begin position="21"/>
        <end position="565"/>
    </location>
</feature>
<name>A0A412DPZ5_BACSE</name>
<proteinExistence type="predicted"/>
<keyword evidence="2" id="KW-0675">Receptor</keyword>
<feature type="signal peptide" evidence="1">
    <location>
        <begin position="1"/>
        <end position="20"/>
    </location>
</feature>
<accession>A0A412DPZ5</accession>